<accession>A0A9K3D546</accession>
<dbReference type="Proteomes" id="UP000265618">
    <property type="component" value="Unassembled WGS sequence"/>
</dbReference>
<feature type="region of interest" description="Disordered" evidence="1">
    <location>
        <begin position="202"/>
        <end position="226"/>
    </location>
</feature>
<feature type="compositionally biased region" description="Basic and acidic residues" evidence="1">
    <location>
        <begin position="211"/>
        <end position="226"/>
    </location>
</feature>
<reference evidence="2 3" key="1">
    <citation type="journal article" date="2018" name="PLoS ONE">
        <title>The draft genome of Kipferlia bialata reveals reductive genome evolution in fornicate parasites.</title>
        <authorList>
            <person name="Tanifuji G."/>
            <person name="Takabayashi S."/>
            <person name="Kume K."/>
            <person name="Takagi M."/>
            <person name="Nakayama T."/>
            <person name="Kamikawa R."/>
            <person name="Inagaki Y."/>
            <person name="Hashimoto T."/>
        </authorList>
    </citation>
    <scope>NUCLEOTIDE SEQUENCE [LARGE SCALE GENOMIC DNA]</scope>
    <source>
        <strain evidence="2">NY0173</strain>
    </source>
</reference>
<organism evidence="2 3">
    <name type="scientific">Kipferlia bialata</name>
    <dbReference type="NCBI Taxonomy" id="797122"/>
    <lineage>
        <taxon>Eukaryota</taxon>
        <taxon>Metamonada</taxon>
        <taxon>Carpediemonas-like organisms</taxon>
        <taxon>Kipferlia</taxon>
    </lineage>
</organism>
<dbReference type="AlphaFoldDB" id="A0A9K3D546"/>
<evidence type="ECO:0000313" key="3">
    <source>
        <dbReference type="Proteomes" id="UP000265618"/>
    </source>
</evidence>
<comment type="caution">
    <text evidence="2">The sequence shown here is derived from an EMBL/GenBank/DDBJ whole genome shotgun (WGS) entry which is preliminary data.</text>
</comment>
<evidence type="ECO:0000313" key="2">
    <source>
        <dbReference type="EMBL" id="GIQ88535.1"/>
    </source>
</evidence>
<sequence length="226" mass="25401">LYHLDECPNNCKKPLSGCHHLCGLKCGHTGACECKEACDVSTCAHGTCPAPCGEECPRCDMPCAIRCVHSQCSKKCYEPCDRFACDERCPLRLKCGCQCTGLCGEPCVPCRIHESHYYAGLPTKKTHDKRLYFLPCGHIHTVQDLDEAIGDLMTLLSRRRSLSVTVKCPKDGCDQIMTLENAPRYQLVIKQVIERRREAARQEYSAQPSLMKERDRDRLEDNMTGS</sequence>
<evidence type="ECO:0000256" key="1">
    <source>
        <dbReference type="SAM" id="MobiDB-lite"/>
    </source>
</evidence>
<feature type="non-terminal residue" evidence="2">
    <location>
        <position position="1"/>
    </location>
</feature>
<dbReference type="OrthoDB" id="2423195at2759"/>
<gene>
    <name evidence="2" type="ORF">KIPB_010806</name>
</gene>
<dbReference type="EMBL" id="BDIP01004153">
    <property type="protein sequence ID" value="GIQ88535.1"/>
    <property type="molecule type" value="Genomic_DNA"/>
</dbReference>
<protein>
    <submittedName>
        <fullName evidence="2">Uncharacterized protein</fullName>
    </submittedName>
</protein>
<feature type="non-terminal residue" evidence="2">
    <location>
        <position position="226"/>
    </location>
</feature>
<keyword evidence="3" id="KW-1185">Reference proteome</keyword>
<proteinExistence type="predicted"/>
<name>A0A9K3D546_9EUKA</name>